<evidence type="ECO:0000313" key="2">
    <source>
        <dbReference type="EMBL" id="MBC5686561.1"/>
    </source>
</evidence>
<dbReference type="PANTHER" id="PTHR39179:SF1">
    <property type="entry name" value="SPORE COAT PROTEIN I"/>
    <property type="match status" value="1"/>
</dbReference>
<dbReference type="InterPro" id="IPR047175">
    <property type="entry name" value="CotS-like"/>
</dbReference>
<dbReference type="EMBL" id="JACOPG010000003">
    <property type="protein sequence ID" value="MBC5686561.1"/>
    <property type="molecule type" value="Genomic_DNA"/>
</dbReference>
<dbReference type="InterPro" id="IPR002575">
    <property type="entry name" value="Aminoglycoside_PTrfase"/>
</dbReference>
<dbReference type="Pfam" id="PF01636">
    <property type="entry name" value="APH"/>
    <property type="match status" value="1"/>
</dbReference>
<dbReference type="InterPro" id="IPR011009">
    <property type="entry name" value="Kinase-like_dom_sf"/>
</dbReference>
<organism evidence="2 3">
    <name type="scientific">Roseburia lenta</name>
    <dbReference type="NCBI Taxonomy" id="2763061"/>
    <lineage>
        <taxon>Bacteria</taxon>
        <taxon>Bacillati</taxon>
        <taxon>Bacillota</taxon>
        <taxon>Clostridia</taxon>
        <taxon>Lachnospirales</taxon>
        <taxon>Lachnospiraceae</taxon>
        <taxon>Roseburia</taxon>
    </lineage>
</organism>
<dbReference type="Proteomes" id="UP000643810">
    <property type="component" value="Unassembled WGS sequence"/>
</dbReference>
<keyword evidence="3" id="KW-1185">Reference proteome</keyword>
<evidence type="ECO:0000313" key="3">
    <source>
        <dbReference type="Proteomes" id="UP000643810"/>
    </source>
</evidence>
<gene>
    <name evidence="2" type="ORF">H8R94_08115</name>
</gene>
<feature type="domain" description="Aminoglycoside phosphotransferase" evidence="1">
    <location>
        <begin position="41"/>
        <end position="261"/>
    </location>
</feature>
<evidence type="ECO:0000259" key="1">
    <source>
        <dbReference type="Pfam" id="PF01636"/>
    </source>
</evidence>
<dbReference type="Gene3D" id="3.90.1200.10">
    <property type="match status" value="1"/>
</dbReference>
<comment type="caution">
    <text evidence="2">The sequence shown here is derived from an EMBL/GenBank/DDBJ whole genome shotgun (WGS) entry which is preliminary data.</text>
</comment>
<dbReference type="Gene3D" id="3.30.200.20">
    <property type="entry name" value="Phosphorylase Kinase, domain 1"/>
    <property type="match status" value="1"/>
</dbReference>
<reference evidence="2 3" key="1">
    <citation type="submission" date="2020-08" db="EMBL/GenBank/DDBJ databases">
        <title>Genome public.</title>
        <authorList>
            <person name="Liu C."/>
            <person name="Sun Q."/>
        </authorList>
    </citation>
    <scope>NUCLEOTIDE SEQUENCE [LARGE SCALE GENOMIC DNA]</scope>
    <source>
        <strain evidence="2 3">NSJ-9</strain>
    </source>
</reference>
<accession>A0ABR7GGH8</accession>
<protein>
    <submittedName>
        <fullName evidence="2">Phosphotransferase</fullName>
    </submittedName>
</protein>
<name>A0ABR7GGH8_9FIRM</name>
<dbReference type="SUPFAM" id="SSF56112">
    <property type="entry name" value="Protein kinase-like (PK-like)"/>
    <property type="match status" value="1"/>
</dbReference>
<dbReference type="PANTHER" id="PTHR39179">
    <property type="entry name" value="SPORE COAT PROTEIN I"/>
    <property type="match status" value="1"/>
</dbReference>
<proteinExistence type="predicted"/>
<sequence length="335" mass="38792">MCENIEKTQVVIPRLGQGENLLGAYALEVTGVTKGRGSLFIHTAGAVYMLKSFTGSMEKAQGLAQVLAELKTWDPAVEQILPTQEGAYAVREEGGPTYVLKSYQPGRECDVKNAFEVLEGARKLADLHLQLETIETDKKEVFFAPQHLLAEEVRRHNRELKNLRNYIRKKKKKTGFEDLYEQAYGTFYGQGEQVEEEILSLKEELQLCHGDYHHHNVLDCSGTSHIQHFESMRMDSAMSDLAKYTRKALEKNRWNAELGRQMLMTYQRVRPFRTGELQQLYLRLLYPEKFWKIANHYNNNKKTWSSKRDGDKLRQILAQEKARQEFLVLLYNLAE</sequence>
<dbReference type="RefSeq" id="WP_186854362.1">
    <property type="nucleotide sequence ID" value="NZ_JACOPG010000003.1"/>
</dbReference>